<sequence length="180" mass="20187">MHCGVKHRMEATLSPNVSRFLVLNTWQFLHLKNPPKNVCVTVAGFSHPSGCWHRSPGSGQLEVKHGTSSKRVKQPIIPFDCVFIMIGILNTLVIIKPDCAGSEVTNRKTANSQAGHTRLYLCREEKPSENEFSHQERKEVQDLIPGSRSSIANMLTWPNDRQKDHALILHMTGKSTPNNI</sequence>
<accession>A0A9Q3GSW1</accession>
<evidence type="ECO:0000313" key="1">
    <source>
        <dbReference type="EMBL" id="MBW0478062.1"/>
    </source>
</evidence>
<organism evidence="1 2">
    <name type="scientific">Austropuccinia psidii MF-1</name>
    <dbReference type="NCBI Taxonomy" id="1389203"/>
    <lineage>
        <taxon>Eukaryota</taxon>
        <taxon>Fungi</taxon>
        <taxon>Dikarya</taxon>
        <taxon>Basidiomycota</taxon>
        <taxon>Pucciniomycotina</taxon>
        <taxon>Pucciniomycetes</taxon>
        <taxon>Pucciniales</taxon>
        <taxon>Sphaerophragmiaceae</taxon>
        <taxon>Austropuccinia</taxon>
    </lineage>
</organism>
<dbReference type="Proteomes" id="UP000765509">
    <property type="component" value="Unassembled WGS sequence"/>
</dbReference>
<reference evidence="1" key="1">
    <citation type="submission" date="2021-03" db="EMBL/GenBank/DDBJ databases">
        <title>Draft genome sequence of rust myrtle Austropuccinia psidii MF-1, a brazilian biotype.</title>
        <authorList>
            <person name="Quecine M.C."/>
            <person name="Pachon D.M.R."/>
            <person name="Bonatelli M.L."/>
            <person name="Correr F.H."/>
            <person name="Franceschini L.M."/>
            <person name="Leite T.F."/>
            <person name="Margarido G.R.A."/>
            <person name="Almeida C.A."/>
            <person name="Ferrarezi J.A."/>
            <person name="Labate C.A."/>
        </authorList>
    </citation>
    <scope>NUCLEOTIDE SEQUENCE</scope>
    <source>
        <strain evidence="1">MF-1</strain>
    </source>
</reference>
<comment type="caution">
    <text evidence="1">The sequence shown here is derived from an EMBL/GenBank/DDBJ whole genome shotgun (WGS) entry which is preliminary data.</text>
</comment>
<keyword evidence="2" id="KW-1185">Reference proteome</keyword>
<evidence type="ECO:0000313" key="2">
    <source>
        <dbReference type="Proteomes" id="UP000765509"/>
    </source>
</evidence>
<protein>
    <submittedName>
        <fullName evidence="1">Uncharacterized protein</fullName>
    </submittedName>
</protein>
<gene>
    <name evidence="1" type="ORF">O181_017777</name>
</gene>
<name>A0A9Q3GSW1_9BASI</name>
<dbReference type="EMBL" id="AVOT02005039">
    <property type="protein sequence ID" value="MBW0478062.1"/>
    <property type="molecule type" value="Genomic_DNA"/>
</dbReference>
<proteinExistence type="predicted"/>
<dbReference type="AlphaFoldDB" id="A0A9Q3GSW1"/>